<dbReference type="RefSeq" id="WP_109665721.1">
    <property type="nucleotide sequence ID" value="NZ_QGGW01000001.1"/>
</dbReference>
<comment type="caution">
    <text evidence="4">The sequence shown here is derived from an EMBL/GenBank/DDBJ whole genome shotgun (WGS) entry which is preliminary data.</text>
</comment>
<dbReference type="Gene3D" id="2.40.50.100">
    <property type="match status" value="2"/>
</dbReference>
<dbReference type="PANTHER" id="PTHR30469:SF29">
    <property type="entry name" value="BLR2860 PROTEIN"/>
    <property type="match status" value="1"/>
</dbReference>
<dbReference type="EMBL" id="QGGW01000001">
    <property type="protein sequence ID" value="PWK62793.1"/>
    <property type="molecule type" value="Genomic_DNA"/>
</dbReference>
<dbReference type="GO" id="GO:0015562">
    <property type="term" value="F:efflux transmembrane transporter activity"/>
    <property type="evidence" value="ECO:0007669"/>
    <property type="project" value="TreeGrafter"/>
</dbReference>
<dbReference type="InterPro" id="IPR058792">
    <property type="entry name" value="Beta-barrel_RND_2"/>
</dbReference>
<keyword evidence="5" id="KW-1185">Reference proteome</keyword>
<dbReference type="InterPro" id="IPR058625">
    <property type="entry name" value="MdtA-like_BSH"/>
</dbReference>
<comment type="similarity">
    <text evidence="1">Belongs to the membrane fusion protein (MFP) (TC 8.A.1) family.</text>
</comment>
<dbReference type="Proteomes" id="UP000245708">
    <property type="component" value="Unassembled WGS sequence"/>
</dbReference>
<evidence type="ECO:0000313" key="4">
    <source>
        <dbReference type="EMBL" id="PWK62793.1"/>
    </source>
</evidence>
<evidence type="ECO:0000313" key="5">
    <source>
        <dbReference type="Proteomes" id="UP000245708"/>
    </source>
</evidence>
<sequence>MRIFPIITAALVCVALYFLILDRQTLLDFAARFGAQDTTQQTPAAAPDAATTAIATPADATEGDAAVVGRIHVVARRSVAQVTENAVVLRGRTEALRQVVVAAETSGRIVSEPLRAGADVAEGQLLCEIDPGTRLSALAEAEARLLEAQARLPEAQAQLPLARARQAEAEASLNAARIDGNAAARLSESGFASETRAAGAVAAVSSAEAAVSSAAAGVEAAQAAIQSAQSGILAAEAAVTRAQDELTRLAIHAPFAGLLESDTAELGSLMQPGTPCATIIQLDPIKLVGFVPEANVDRIALGAEAGARLASGRQVTGQVTFLSRSADPQTRTFRVEITVPNADQAIRDGQTADILIRTEGTSAHLLPASAMTLSDAGELGVRIVEDGIVAFVPVRMIRDTATGVWLTGLDEVADVITVGQEFVTEGTPVRVTFEELSQ</sequence>
<dbReference type="Gene3D" id="1.10.287.470">
    <property type="entry name" value="Helix hairpin bin"/>
    <property type="match status" value="2"/>
</dbReference>
<dbReference type="Pfam" id="PF25954">
    <property type="entry name" value="Beta-barrel_RND_2"/>
    <property type="match status" value="1"/>
</dbReference>
<organism evidence="4 5">
    <name type="scientific">Roseicyclus mahoneyensis</name>
    <dbReference type="NCBI Taxonomy" id="164332"/>
    <lineage>
        <taxon>Bacteria</taxon>
        <taxon>Pseudomonadati</taxon>
        <taxon>Pseudomonadota</taxon>
        <taxon>Alphaproteobacteria</taxon>
        <taxon>Rhodobacterales</taxon>
        <taxon>Roseobacteraceae</taxon>
        <taxon>Roseicyclus</taxon>
    </lineage>
</organism>
<feature type="domain" description="Multidrug resistance protein MdtA-like barrel-sandwich hybrid" evidence="2">
    <location>
        <begin position="97"/>
        <end position="280"/>
    </location>
</feature>
<dbReference type="OrthoDB" id="9806939at2"/>
<evidence type="ECO:0000256" key="1">
    <source>
        <dbReference type="ARBA" id="ARBA00009477"/>
    </source>
</evidence>
<dbReference type="GO" id="GO:1990281">
    <property type="term" value="C:efflux pump complex"/>
    <property type="evidence" value="ECO:0007669"/>
    <property type="project" value="TreeGrafter"/>
</dbReference>
<evidence type="ECO:0000259" key="2">
    <source>
        <dbReference type="Pfam" id="PF25917"/>
    </source>
</evidence>
<dbReference type="Pfam" id="PF25917">
    <property type="entry name" value="BSH_RND"/>
    <property type="match status" value="1"/>
</dbReference>
<dbReference type="SUPFAM" id="SSF111369">
    <property type="entry name" value="HlyD-like secretion proteins"/>
    <property type="match status" value="2"/>
</dbReference>
<accession>A0A316H5D7</accession>
<dbReference type="NCBIfam" id="TIGR01730">
    <property type="entry name" value="RND_mfp"/>
    <property type="match status" value="1"/>
</dbReference>
<reference evidence="4 5" key="1">
    <citation type="submission" date="2018-05" db="EMBL/GenBank/DDBJ databases">
        <title>Genomic Encyclopedia of Type Strains, Phase IV (KMG-IV): sequencing the most valuable type-strain genomes for metagenomic binning, comparative biology and taxonomic classification.</title>
        <authorList>
            <person name="Goeker M."/>
        </authorList>
    </citation>
    <scope>NUCLEOTIDE SEQUENCE [LARGE SCALE GENOMIC DNA]</scope>
    <source>
        <strain evidence="4 5">DSM 16097</strain>
    </source>
</reference>
<feature type="domain" description="CusB-like beta-barrel" evidence="3">
    <location>
        <begin position="291"/>
        <end position="358"/>
    </location>
</feature>
<dbReference type="Gene3D" id="2.40.420.20">
    <property type="match status" value="1"/>
</dbReference>
<dbReference type="Gene3D" id="2.40.30.170">
    <property type="match status" value="1"/>
</dbReference>
<dbReference type="PANTHER" id="PTHR30469">
    <property type="entry name" value="MULTIDRUG RESISTANCE PROTEIN MDTA"/>
    <property type="match status" value="1"/>
</dbReference>
<dbReference type="InterPro" id="IPR006143">
    <property type="entry name" value="RND_pump_MFP"/>
</dbReference>
<protein>
    <submittedName>
        <fullName evidence="4">Multidrug efflux system membrane fusion protein</fullName>
    </submittedName>
</protein>
<evidence type="ECO:0000259" key="3">
    <source>
        <dbReference type="Pfam" id="PF25954"/>
    </source>
</evidence>
<dbReference type="AlphaFoldDB" id="A0A316H5D7"/>
<name>A0A316H5D7_9RHOB</name>
<gene>
    <name evidence="4" type="ORF">C7455_101829</name>
</gene>
<proteinExistence type="inferred from homology"/>